<keyword evidence="9" id="KW-1185">Reference proteome</keyword>
<comment type="subcellular location">
    <subcellularLocation>
        <location evidence="1 7">Cell membrane</location>
        <topology evidence="1 7">Multi-pass membrane protein</topology>
    </subcellularLocation>
</comment>
<protein>
    <recommendedName>
        <fullName evidence="7">UPF0761 membrane protein NBRC116585_18690</fullName>
    </recommendedName>
</protein>
<keyword evidence="3" id="KW-0997">Cell inner membrane</keyword>
<feature type="transmembrane region" description="Helical" evidence="7">
    <location>
        <begin position="180"/>
        <end position="197"/>
    </location>
</feature>
<keyword evidence="4 7" id="KW-0812">Transmembrane</keyword>
<evidence type="ECO:0000256" key="7">
    <source>
        <dbReference type="HAMAP-Rule" id="MF_00672"/>
    </source>
</evidence>
<dbReference type="PANTHER" id="PTHR30213:SF0">
    <property type="entry name" value="UPF0761 MEMBRANE PROTEIN YIHY"/>
    <property type="match status" value="1"/>
</dbReference>
<sequence>MKPSFIPDPAHVGRVLWQTLKRFESMERRKEAAALTYTTLFALVPVITVSYSILSAIPTLQEWGQDANQQLLSYVLPQGSEVITGYLQQFSEQARQLTWIGIAALFVTCILLLQTIEGQFNRIWNVESSRSKIQTFFRYWAVLSLGPLLFGAAVATSSVLASMPLWQDTPGGALTVFARAIPWLLTTAAVTVLYLMVPNCKVPVGHAAVAAVIVAAAFEFGKFLFSSALGLFPSYQLIYGAFAAVPLFLLWIYVSWMLLLLGAELSYGLSHYRKPGAGRFALSERLRLAALLIGNRNGESISRELDIRRALGDVDAGRVTNMLNEFRRLGWVVYTEEGRWAWVRSPESITASEFFAGQTLKELQKIQTSDTKAVGSLRQWQREFGDVFDDQFNVPLSDLLARAAPVTKS</sequence>
<evidence type="ECO:0000256" key="2">
    <source>
        <dbReference type="ARBA" id="ARBA00022475"/>
    </source>
</evidence>
<feature type="transmembrane region" description="Helical" evidence="7">
    <location>
        <begin position="137"/>
        <end position="160"/>
    </location>
</feature>
<evidence type="ECO:0000313" key="9">
    <source>
        <dbReference type="Proteomes" id="UP001481413"/>
    </source>
</evidence>
<dbReference type="PANTHER" id="PTHR30213">
    <property type="entry name" value="INNER MEMBRANE PROTEIN YHJD"/>
    <property type="match status" value="1"/>
</dbReference>
<evidence type="ECO:0000256" key="1">
    <source>
        <dbReference type="ARBA" id="ARBA00004651"/>
    </source>
</evidence>
<dbReference type="EMBL" id="BAABWH010000004">
    <property type="protein sequence ID" value="GAA6145751.1"/>
    <property type="molecule type" value="Genomic_DNA"/>
</dbReference>
<dbReference type="InterPro" id="IPR017039">
    <property type="entry name" value="Virul_fac_BrkB"/>
</dbReference>
<proteinExistence type="inferred from homology"/>
<dbReference type="InterPro" id="IPR023679">
    <property type="entry name" value="UPF0761_bac"/>
</dbReference>
<feature type="transmembrane region" description="Helical" evidence="7">
    <location>
        <begin position="204"/>
        <end position="225"/>
    </location>
</feature>
<keyword evidence="2 7" id="KW-1003">Cell membrane</keyword>
<organism evidence="8 9">
    <name type="scientific">Thalassolituus maritimus</name>
    <dbReference type="NCBI Taxonomy" id="484498"/>
    <lineage>
        <taxon>Bacteria</taxon>
        <taxon>Pseudomonadati</taxon>
        <taxon>Pseudomonadota</taxon>
        <taxon>Gammaproteobacteria</taxon>
        <taxon>Oceanospirillales</taxon>
        <taxon>Oceanospirillaceae</taxon>
        <taxon>Thalassolituus</taxon>
    </lineage>
</organism>
<dbReference type="NCBIfam" id="TIGR00765">
    <property type="entry name" value="yihY_not_rbn"/>
    <property type="match status" value="1"/>
</dbReference>
<evidence type="ECO:0000256" key="5">
    <source>
        <dbReference type="ARBA" id="ARBA00022989"/>
    </source>
</evidence>
<comment type="similarity">
    <text evidence="7">Belongs to the UPF0761 family.</text>
</comment>
<keyword evidence="6 7" id="KW-0472">Membrane</keyword>
<gene>
    <name evidence="8" type="ORF">NBRC116585_18690</name>
</gene>
<reference evidence="8 9" key="1">
    <citation type="submission" date="2024-04" db="EMBL/GenBank/DDBJ databases">
        <title>Draft genome sequence of Thalassolituus maritimus NBRC 116585.</title>
        <authorList>
            <person name="Miyakawa T."/>
            <person name="Kusuya Y."/>
            <person name="Miura T."/>
        </authorList>
    </citation>
    <scope>NUCLEOTIDE SEQUENCE [LARGE SCALE GENOMIC DNA]</scope>
    <source>
        <strain evidence="8 9">5NW40-0001</strain>
    </source>
</reference>
<dbReference type="Pfam" id="PF03631">
    <property type="entry name" value="Virul_fac_BrkB"/>
    <property type="match status" value="1"/>
</dbReference>
<dbReference type="RefSeq" id="WP_353294820.1">
    <property type="nucleotide sequence ID" value="NZ_BAABWH010000004.1"/>
</dbReference>
<keyword evidence="5 7" id="KW-1133">Transmembrane helix</keyword>
<evidence type="ECO:0000256" key="6">
    <source>
        <dbReference type="ARBA" id="ARBA00023136"/>
    </source>
</evidence>
<evidence type="ECO:0000313" key="8">
    <source>
        <dbReference type="EMBL" id="GAA6145751.1"/>
    </source>
</evidence>
<accession>A0ABQ0A041</accession>
<feature type="transmembrane region" description="Helical" evidence="7">
    <location>
        <begin position="237"/>
        <end position="263"/>
    </location>
</feature>
<feature type="transmembrane region" description="Helical" evidence="7">
    <location>
        <begin position="97"/>
        <end position="116"/>
    </location>
</feature>
<dbReference type="HAMAP" id="MF_00672">
    <property type="entry name" value="UPF0761"/>
    <property type="match status" value="1"/>
</dbReference>
<comment type="caution">
    <text evidence="8">The sequence shown here is derived from an EMBL/GenBank/DDBJ whole genome shotgun (WGS) entry which is preliminary data.</text>
</comment>
<feature type="transmembrane region" description="Helical" evidence="7">
    <location>
        <begin position="32"/>
        <end position="54"/>
    </location>
</feature>
<name>A0ABQ0A041_9GAMM</name>
<evidence type="ECO:0000256" key="4">
    <source>
        <dbReference type="ARBA" id="ARBA00022692"/>
    </source>
</evidence>
<dbReference type="Proteomes" id="UP001481413">
    <property type="component" value="Unassembled WGS sequence"/>
</dbReference>
<evidence type="ECO:0000256" key="3">
    <source>
        <dbReference type="ARBA" id="ARBA00022519"/>
    </source>
</evidence>